<proteinExistence type="predicted"/>
<organism evidence="1 2">
    <name type="scientific">Limnoglobus roseus</name>
    <dbReference type="NCBI Taxonomy" id="2598579"/>
    <lineage>
        <taxon>Bacteria</taxon>
        <taxon>Pseudomonadati</taxon>
        <taxon>Planctomycetota</taxon>
        <taxon>Planctomycetia</taxon>
        <taxon>Gemmatales</taxon>
        <taxon>Gemmataceae</taxon>
        <taxon>Limnoglobus</taxon>
    </lineage>
</organism>
<name>A0A5C1ABR7_9BACT</name>
<sequence>MAAPTFTVPNVYHLHGGGIHVTYSTTSISGQPLFSYHDTHGSHNFMGDQITVEKTSIGNLVTVVLRLTPDAGSTSFSVLIPIVNLTGPTHPSPVQTEGITTIHRFSINPALLHGQIELYHVTPLHGTANQVPF</sequence>
<dbReference type="EMBL" id="CP042425">
    <property type="protein sequence ID" value="QEL14594.1"/>
    <property type="molecule type" value="Genomic_DNA"/>
</dbReference>
<dbReference type="OrthoDB" id="8450247at2"/>
<gene>
    <name evidence="1" type="ORF">PX52LOC_01484</name>
</gene>
<dbReference type="Proteomes" id="UP000324974">
    <property type="component" value="Chromosome"/>
</dbReference>
<keyword evidence="2" id="KW-1185">Reference proteome</keyword>
<evidence type="ECO:0000313" key="1">
    <source>
        <dbReference type="EMBL" id="QEL14594.1"/>
    </source>
</evidence>
<dbReference type="AlphaFoldDB" id="A0A5C1ABR7"/>
<dbReference type="KEGG" id="lrs:PX52LOC_01484"/>
<accession>A0A5C1ABR7</accession>
<evidence type="ECO:0000313" key="2">
    <source>
        <dbReference type="Proteomes" id="UP000324974"/>
    </source>
</evidence>
<reference evidence="2" key="1">
    <citation type="submission" date="2019-08" db="EMBL/GenBank/DDBJ databases">
        <title>Limnoglobus roseus gen. nov., sp. nov., a novel freshwater planctomycete with a giant genome from the family Gemmataceae.</title>
        <authorList>
            <person name="Kulichevskaya I.S."/>
            <person name="Naumoff D.G."/>
            <person name="Miroshnikov K."/>
            <person name="Ivanova A."/>
            <person name="Philippov D.A."/>
            <person name="Hakobyan A."/>
            <person name="Rijpstra I.C."/>
            <person name="Sinninghe Damste J.S."/>
            <person name="Liesack W."/>
            <person name="Dedysh S.N."/>
        </authorList>
    </citation>
    <scope>NUCLEOTIDE SEQUENCE [LARGE SCALE GENOMIC DNA]</scope>
    <source>
        <strain evidence="2">PX52</strain>
    </source>
</reference>
<dbReference type="RefSeq" id="WP_149109479.1">
    <property type="nucleotide sequence ID" value="NZ_CP042425.1"/>
</dbReference>
<protein>
    <submittedName>
        <fullName evidence="1">Uncharacterized protein</fullName>
    </submittedName>
</protein>